<dbReference type="KEGG" id="chih:GWR21_02365"/>
<evidence type="ECO:0000313" key="1">
    <source>
        <dbReference type="EMBL" id="QHS58477.1"/>
    </source>
</evidence>
<proteinExistence type="predicted"/>
<keyword evidence="2" id="KW-1185">Reference proteome</keyword>
<name>A0A6B9Z8X8_9BACT</name>
<dbReference type="AlphaFoldDB" id="A0A6B9Z8X8"/>
<dbReference type="Proteomes" id="UP000476411">
    <property type="component" value="Chromosome"/>
</dbReference>
<dbReference type="RefSeq" id="WP_162330180.1">
    <property type="nucleotide sequence ID" value="NZ_CP048113.1"/>
</dbReference>
<dbReference type="EMBL" id="CP048113">
    <property type="protein sequence ID" value="QHS58477.1"/>
    <property type="molecule type" value="Genomic_DNA"/>
</dbReference>
<sequence>MKSEKRLTLEDFQMEAVNSGNEVEKMLGLAAAGCHVTGPHKNDDGSVTLIDYEWGLAEAAPELSLERDFVAFP</sequence>
<evidence type="ECO:0000313" key="2">
    <source>
        <dbReference type="Proteomes" id="UP000476411"/>
    </source>
</evidence>
<organism evidence="1 2">
    <name type="scientific">Chitinophaga agri</name>
    <dbReference type="NCBI Taxonomy" id="2703787"/>
    <lineage>
        <taxon>Bacteria</taxon>
        <taxon>Pseudomonadati</taxon>
        <taxon>Bacteroidota</taxon>
        <taxon>Chitinophagia</taxon>
        <taxon>Chitinophagales</taxon>
        <taxon>Chitinophagaceae</taxon>
        <taxon>Chitinophaga</taxon>
    </lineage>
</organism>
<gene>
    <name evidence="1" type="ORF">GWR21_02365</name>
</gene>
<protein>
    <submittedName>
        <fullName evidence="1">Uncharacterized protein</fullName>
    </submittedName>
</protein>
<accession>A0A6B9Z8X8</accession>
<reference evidence="1 2" key="1">
    <citation type="submission" date="2020-01" db="EMBL/GenBank/DDBJ databases">
        <title>Complete genome sequence of Chitinophaga sp. H33E-04 isolated from quinoa roots.</title>
        <authorList>
            <person name="Weon H.-Y."/>
            <person name="Lee S.A."/>
        </authorList>
    </citation>
    <scope>NUCLEOTIDE SEQUENCE [LARGE SCALE GENOMIC DNA]</scope>
    <source>
        <strain evidence="1 2">H33E-04</strain>
    </source>
</reference>